<accession>A0A0A8Y6W7</accession>
<dbReference type="AlphaFoldDB" id="A0A0A8Y6W7"/>
<reference evidence="1" key="2">
    <citation type="journal article" date="2015" name="Data Brief">
        <title>Shoot transcriptome of the giant reed, Arundo donax.</title>
        <authorList>
            <person name="Barrero R.A."/>
            <person name="Guerrero F.D."/>
            <person name="Moolhuijzen P."/>
            <person name="Goolsby J.A."/>
            <person name="Tidwell J."/>
            <person name="Bellgard S.E."/>
            <person name="Bellgard M.I."/>
        </authorList>
    </citation>
    <scope>NUCLEOTIDE SEQUENCE</scope>
    <source>
        <tissue evidence="1">Shoot tissue taken approximately 20 cm above the soil surface</tissue>
    </source>
</reference>
<reference evidence="1" key="1">
    <citation type="submission" date="2014-09" db="EMBL/GenBank/DDBJ databases">
        <authorList>
            <person name="Magalhaes I.L.F."/>
            <person name="Oliveira U."/>
            <person name="Santos F.R."/>
            <person name="Vidigal T.H.D.A."/>
            <person name="Brescovit A.D."/>
            <person name="Santos A.J."/>
        </authorList>
    </citation>
    <scope>NUCLEOTIDE SEQUENCE</scope>
    <source>
        <tissue evidence="1">Shoot tissue taken approximately 20 cm above the soil surface</tissue>
    </source>
</reference>
<protein>
    <submittedName>
        <fullName evidence="1">Uncharacterized protein</fullName>
    </submittedName>
</protein>
<evidence type="ECO:0000313" key="1">
    <source>
        <dbReference type="EMBL" id="JAD20835.1"/>
    </source>
</evidence>
<sequence length="45" mass="5147">MRERGGALMEFLLRRGGSTRTEDTDILARLRGRDPFLSPFGFFAE</sequence>
<name>A0A0A8Y6W7_ARUDO</name>
<dbReference type="EMBL" id="GBRH01277060">
    <property type="protein sequence ID" value="JAD20835.1"/>
    <property type="molecule type" value="Transcribed_RNA"/>
</dbReference>
<proteinExistence type="predicted"/>
<organism evidence="1">
    <name type="scientific">Arundo donax</name>
    <name type="common">Giant reed</name>
    <name type="synonym">Donax arundinaceus</name>
    <dbReference type="NCBI Taxonomy" id="35708"/>
    <lineage>
        <taxon>Eukaryota</taxon>
        <taxon>Viridiplantae</taxon>
        <taxon>Streptophyta</taxon>
        <taxon>Embryophyta</taxon>
        <taxon>Tracheophyta</taxon>
        <taxon>Spermatophyta</taxon>
        <taxon>Magnoliopsida</taxon>
        <taxon>Liliopsida</taxon>
        <taxon>Poales</taxon>
        <taxon>Poaceae</taxon>
        <taxon>PACMAD clade</taxon>
        <taxon>Arundinoideae</taxon>
        <taxon>Arundineae</taxon>
        <taxon>Arundo</taxon>
    </lineage>
</organism>